<accession>A0A846TR87</accession>
<dbReference type="Pfam" id="PF01473">
    <property type="entry name" value="Choline_bind_1"/>
    <property type="match status" value="3"/>
</dbReference>
<dbReference type="SUPFAM" id="SSF52266">
    <property type="entry name" value="SGNH hydrolase"/>
    <property type="match status" value="1"/>
</dbReference>
<feature type="repeat" description="Cell wall-binding" evidence="2">
    <location>
        <begin position="343"/>
        <end position="362"/>
    </location>
</feature>
<name>A0A846TR87_9BACI</name>
<dbReference type="InterPro" id="IPR018337">
    <property type="entry name" value="Cell_wall/Cho-bd_repeat"/>
</dbReference>
<keyword evidence="1" id="KW-0677">Repeat</keyword>
<dbReference type="Proteomes" id="UP000587942">
    <property type="component" value="Unassembled WGS sequence"/>
</dbReference>
<dbReference type="PROSITE" id="PS51170">
    <property type="entry name" value="CW"/>
    <property type="match status" value="2"/>
</dbReference>
<dbReference type="InterPro" id="IPR036514">
    <property type="entry name" value="SGNH_hydro_sf"/>
</dbReference>
<evidence type="ECO:0000313" key="5">
    <source>
        <dbReference type="Proteomes" id="UP000587942"/>
    </source>
</evidence>
<gene>
    <name evidence="4" type="ORF">GWK17_22495</name>
</gene>
<organism evidence="4 5">
    <name type="scientific">Mesobacillus selenatarsenatis</name>
    <dbReference type="NCBI Taxonomy" id="388741"/>
    <lineage>
        <taxon>Bacteria</taxon>
        <taxon>Bacillati</taxon>
        <taxon>Bacillota</taxon>
        <taxon>Bacilli</taxon>
        <taxon>Bacillales</taxon>
        <taxon>Bacillaceae</taxon>
        <taxon>Mesobacillus</taxon>
    </lineage>
</organism>
<dbReference type="Pfam" id="PF13472">
    <property type="entry name" value="Lipase_GDSL_2"/>
    <property type="match status" value="1"/>
</dbReference>
<evidence type="ECO:0000256" key="1">
    <source>
        <dbReference type="ARBA" id="ARBA00022737"/>
    </source>
</evidence>
<dbReference type="RefSeq" id="WP_167834563.1">
    <property type="nucleotide sequence ID" value="NZ_JAAVUM010000030.1"/>
</dbReference>
<dbReference type="SUPFAM" id="SSF69360">
    <property type="entry name" value="Cell wall binding repeat"/>
    <property type="match status" value="2"/>
</dbReference>
<dbReference type="Gene3D" id="3.40.50.1110">
    <property type="entry name" value="SGNH hydrolase"/>
    <property type="match status" value="1"/>
</dbReference>
<proteinExistence type="predicted"/>
<dbReference type="Gene3D" id="2.10.270.10">
    <property type="entry name" value="Cholin Binding"/>
    <property type="match status" value="3"/>
</dbReference>
<feature type="repeat" description="Cell wall-binding" evidence="2">
    <location>
        <begin position="449"/>
        <end position="468"/>
    </location>
</feature>
<dbReference type="AlphaFoldDB" id="A0A846TR87"/>
<evidence type="ECO:0000256" key="2">
    <source>
        <dbReference type="PROSITE-ProRule" id="PRU00591"/>
    </source>
</evidence>
<evidence type="ECO:0000313" key="4">
    <source>
        <dbReference type="EMBL" id="NKE08212.1"/>
    </source>
</evidence>
<dbReference type="EMBL" id="JAAVUM010000030">
    <property type="protein sequence ID" value="NKE08212.1"/>
    <property type="molecule type" value="Genomic_DNA"/>
</dbReference>
<sequence length="487" mass="55046">MRKLSQIFLLLTIFLMAGSIFTSKSFSMENEEGALNVVALGDSITYGWNLEQDRSKPSVKAFPYLISENAAVTNISYPGWTSTQLLDHMKTLPHVIPSLQEADVVTLNIGSNDLLQAAGIQKILAGGVPVAPTPEMEQKIAAASAQLAVNLQEILTMIKSQTDVPIILYNVYNPFGPSAEPFPASLHLLGEQITKNVNEQVINPIAYHSGALVADANSAFSGQQNQYIIPGDIHPNETGHIVLAGIASEILASLQPDPQPESGWLFNGGNWYYIEKGNKVKGFYQMPDGLTYYFDKTGAMQTSWVYDRGQWYFFDNKSGVMVTGWKQYKNKWYYLNKMDGSMETGWLLENGKWYYLDPKSGAKKNGWVQDKNKWYYLELKSGAMETGWIQDRYGKWYLLNQRTGAMETGWVKDKNKWYYLDLKSGAMKTGWLLDNNKWYFLDFRSGSMKTGWHKVYAKWYYFYGSGSMASNTKIDGYKVGRDGAWIK</sequence>
<protein>
    <recommendedName>
        <fullName evidence="3">SGNH hydrolase-type esterase domain-containing protein</fullName>
    </recommendedName>
</protein>
<reference evidence="4 5" key="1">
    <citation type="submission" date="2020-03" db="EMBL/GenBank/DDBJ databases">
        <authorList>
            <person name="Sun Q."/>
        </authorList>
    </citation>
    <scope>NUCLEOTIDE SEQUENCE [LARGE SCALE GENOMIC DNA]</scope>
    <source>
        <strain evidence="4 5">KACC 21451</strain>
    </source>
</reference>
<feature type="domain" description="SGNH hydrolase-type esterase" evidence="3">
    <location>
        <begin position="39"/>
        <end position="240"/>
    </location>
</feature>
<dbReference type="InterPro" id="IPR013830">
    <property type="entry name" value="SGNH_hydro"/>
</dbReference>
<comment type="caution">
    <text evidence="4">The sequence shown here is derived from an EMBL/GenBank/DDBJ whole genome shotgun (WGS) entry which is preliminary data.</text>
</comment>
<dbReference type="Pfam" id="PF19127">
    <property type="entry name" value="Choline_bind_3"/>
    <property type="match status" value="2"/>
</dbReference>
<evidence type="ECO:0000259" key="3">
    <source>
        <dbReference type="Pfam" id="PF13472"/>
    </source>
</evidence>